<dbReference type="GO" id="GO:0047652">
    <property type="term" value="F:allantoate deiminase activity"/>
    <property type="evidence" value="ECO:0007669"/>
    <property type="project" value="UniProtKB-EC"/>
</dbReference>
<evidence type="ECO:0000256" key="6">
    <source>
        <dbReference type="ARBA" id="ARBA00023211"/>
    </source>
</evidence>
<keyword evidence="4" id="KW-0479">Metal-binding</keyword>
<dbReference type="NCBIfam" id="TIGR01879">
    <property type="entry name" value="hydantase"/>
    <property type="match status" value="1"/>
</dbReference>
<proteinExistence type="inferred from homology"/>
<dbReference type="SUPFAM" id="SSF55031">
    <property type="entry name" value="Bacterial exopeptidase dimerisation domain"/>
    <property type="match status" value="1"/>
</dbReference>
<dbReference type="InterPro" id="IPR010158">
    <property type="entry name" value="Amidase_Cbmase"/>
</dbReference>
<evidence type="ECO:0000313" key="8">
    <source>
        <dbReference type="EMBL" id="MDQ0484040.1"/>
    </source>
</evidence>
<gene>
    <name evidence="8" type="ORF">QO000_003024</name>
</gene>
<dbReference type="PIRSF" id="PIRSF001235">
    <property type="entry name" value="Amidase_carbamoylase"/>
    <property type="match status" value="1"/>
</dbReference>
<comment type="subunit">
    <text evidence="3">Homodimer.</text>
</comment>
<dbReference type="Gene3D" id="3.30.70.360">
    <property type="match status" value="1"/>
</dbReference>
<protein>
    <submittedName>
        <fullName evidence="8">Allantoate deiminase</fullName>
        <ecNumber evidence="8">3.5.3.9</ecNumber>
    </submittedName>
</protein>
<dbReference type="Gene3D" id="3.40.630.10">
    <property type="entry name" value="Zn peptidases"/>
    <property type="match status" value="1"/>
</dbReference>
<sequence>MGFAPHHAMNLEEELLRTYAQEKRVSGVDGRRLALRFSAISQIGRTEDGGSRRIGFTREEQIAKEAVTEWMKEAGLEITMDGAGNVFGKIEGTESDAIIQSGSHVDTVPNGGHFDGVLGVLAAIEVAQAWKDTGYRPRHTFEVAVFSDEEGARFHSGVTGSRAMAGELNRDVQRELKDEHGRSFENVLEDNNLSLDRFVEAKRDLTAYKAFVEVHIEQGKQLEKNDLPYGIVSGIAGPCWLEVTFKGEAGHAGNTPMNDRSDALVAASSFVTEVSKLPEQVSETSVATIGKMIVSPGGVNVIPGEVKVTVDIRDIDETHRDELVTLVQQAAEKAAASQRVELEMVESIRVKPVPVDPDLYLLAGAAMEKASGHAPFYLASGAGHDAMIIGKQVPMIMFFTRSRRGISHSPLEWSSLEDCVETIEALKAFIEEVDQKES</sequence>
<evidence type="ECO:0000256" key="5">
    <source>
        <dbReference type="ARBA" id="ARBA00022801"/>
    </source>
</evidence>
<dbReference type="RefSeq" id="WP_301552692.1">
    <property type="nucleotide sequence ID" value="NZ_JAQRMZ010000009.1"/>
</dbReference>
<dbReference type="SUPFAM" id="SSF53187">
    <property type="entry name" value="Zn-dependent exopeptidases"/>
    <property type="match status" value="1"/>
</dbReference>
<organism evidence="8 9">
    <name type="scientific">Guptibacillus hwajinpoensis</name>
    <dbReference type="NCBI Taxonomy" id="208199"/>
    <lineage>
        <taxon>Bacteria</taxon>
        <taxon>Bacillati</taxon>
        <taxon>Bacillota</taxon>
        <taxon>Bacilli</taxon>
        <taxon>Bacillales</taxon>
        <taxon>Guptibacillaceae</taxon>
        <taxon>Guptibacillus</taxon>
    </lineage>
</organism>
<name>A0ABU0K3U6_9BACL</name>
<evidence type="ECO:0000256" key="3">
    <source>
        <dbReference type="ARBA" id="ARBA00011738"/>
    </source>
</evidence>
<reference evidence="8" key="1">
    <citation type="submission" date="2023-07" db="EMBL/GenBank/DDBJ databases">
        <title>Genomic Encyclopedia of Type Strains, Phase IV (KMG-IV): sequencing the most valuable type-strain genomes for metagenomic binning, comparative biology and taxonomic classification.</title>
        <authorList>
            <person name="Goeker M."/>
        </authorList>
    </citation>
    <scope>NUCLEOTIDE SEQUENCE [LARGE SCALE GENOMIC DNA]</scope>
    <source>
        <strain evidence="8">JSM 076093</strain>
    </source>
</reference>
<dbReference type="GeneID" id="301328347"/>
<dbReference type="InterPro" id="IPR036264">
    <property type="entry name" value="Bact_exopeptidase_dim_dom"/>
</dbReference>
<dbReference type="EC" id="3.5.3.9" evidence="8"/>
<dbReference type="PANTHER" id="PTHR32494">
    <property type="entry name" value="ALLANTOATE DEIMINASE-RELATED"/>
    <property type="match status" value="1"/>
</dbReference>
<comment type="caution">
    <text evidence="8">The sequence shown here is derived from an EMBL/GenBank/DDBJ whole genome shotgun (WGS) entry which is preliminary data.</text>
</comment>
<evidence type="ECO:0000256" key="4">
    <source>
        <dbReference type="ARBA" id="ARBA00022723"/>
    </source>
</evidence>
<keyword evidence="9" id="KW-1185">Reference proteome</keyword>
<dbReference type="CDD" id="cd03884">
    <property type="entry name" value="M20_bAS"/>
    <property type="match status" value="1"/>
</dbReference>
<dbReference type="Proteomes" id="UP001226720">
    <property type="component" value="Unassembled WGS sequence"/>
</dbReference>
<dbReference type="Pfam" id="PF07687">
    <property type="entry name" value="M20_dimer"/>
    <property type="match status" value="1"/>
</dbReference>
<evidence type="ECO:0000313" key="9">
    <source>
        <dbReference type="Proteomes" id="UP001226720"/>
    </source>
</evidence>
<dbReference type="EMBL" id="JAUSWM010000005">
    <property type="protein sequence ID" value="MDQ0484040.1"/>
    <property type="molecule type" value="Genomic_DNA"/>
</dbReference>
<comment type="cofactor">
    <cofactor evidence="1">
        <name>Mn(2+)</name>
        <dbReference type="ChEBI" id="CHEBI:29035"/>
    </cofactor>
</comment>
<comment type="similarity">
    <text evidence="2">Belongs to the peptidase M20 family.</text>
</comment>
<dbReference type="InterPro" id="IPR002933">
    <property type="entry name" value="Peptidase_M20"/>
</dbReference>
<dbReference type="Pfam" id="PF01546">
    <property type="entry name" value="Peptidase_M20"/>
    <property type="match status" value="1"/>
</dbReference>
<feature type="domain" description="Peptidase M20 dimerisation" evidence="7">
    <location>
        <begin position="237"/>
        <end position="336"/>
    </location>
</feature>
<accession>A0ABU0K3U6</accession>
<evidence type="ECO:0000259" key="7">
    <source>
        <dbReference type="Pfam" id="PF07687"/>
    </source>
</evidence>
<keyword evidence="5 8" id="KW-0378">Hydrolase</keyword>
<dbReference type="PANTHER" id="PTHR32494:SF19">
    <property type="entry name" value="ALLANTOATE DEIMINASE-RELATED"/>
    <property type="match status" value="1"/>
</dbReference>
<dbReference type="InterPro" id="IPR011650">
    <property type="entry name" value="Peptidase_M20_dimer"/>
</dbReference>
<evidence type="ECO:0000256" key="1">
    <source>
        <dbReference type="ARBA" id="ARBA00001936"/>
    </source>
</evidence>
<evidence type="ECO:0000256" key="2">
    <source>
        <dbReference type="ARBA" id="ARBA00006153"/>
    </source>
</evidence>
<dbReference type="NCBIfam" id="NF006771">
    <property type="entry name" value="PRK09290.1-5"/>
    <property type="match status" value="1"/>
</dbReference>
<keyword evidence="6" id="KW-0464">Manganese</keyword>